<name>A0A9P1DD49_9DINO</name>
<dbReference type="EMBL" id="CAMXCT020004055">
    <property type="protein sequence ID" value="CAL1160831.1"/>
    <property type="molecule type" value="Genomic_DNA"/>
</dbReference>
<gene>
    <name evidence="1" type="ORF">C1SCF055_LOCUS33013</name>
</gene>
<reference evidence="1" key="1">
    <citation type="submission" date="2022-10" db="EMBL/GenBank/DDBJ databases">
        <authorList>
            <person name="Chen Y."/>
            <person name="Dougan E. K."/>
            <person name="Chan C."/>
            <person name="Rhodes N."/>
            <person name="Thang M."/>
        </authorList>
    </citation>
    <scope>NUCLEOTIDE SEQUENCE</scope>
</reference>
<keyword evidence="3" id="KW-1185">Reference proteome</keyword>
<protein>
    <submittedName>
        <fullName evidence="1">Uncharacterized protein</fullName>
    </submittedName>
</protein>
<dbReference type="AlphaFoldDB" id="A0A9P1DD49"/>
<dbReference type="EMBL" id="CAMXCT010004055">
    <property type="protein sequence ID" value="CAI4007456.1"/>
    <property type="molecule type" value="Genomic_DNA"/>
</dbReference>
<organism evidence="1">
    <name type="scientific">Cladocopium goreaui</name>
    <dbReference type="NCBI Taxonomy" id="2562237"/>
    <lineage>
        <taxon>Eukaryota</taxon>
        <taxon>Sar</taxon>
        <taxon>Alveolata</taxon>
        <taxon>Dinophyceae</taxon>
        <taxon>Suessiales</taxon>
        <taxon>Symbiodiniaceae</taxon>
        <taxon>Cladocopium</taxon>
    </lineage>
</organism>
<evidence type="ECO:0000313" key="1">
    <source>
        <dbReference type="EMBL" id="CAI4007456.1"/>
    </source>
</evidence>
<dbReference type="EMBL" id="CAMXCT030004055">
    <property type="protein sequence ID" value="CAL4794768.1"/>
    <property type="molecule type" value="Genomic_DNA"/>
</dbReference>
<evidence type="ECO:0000313" key="2">
    <source>
        <dbReference type="EMBL" id="CAL4794768.1"/>
    </source>
</evidence>
<evidence type="ECO:0000313" key="3">
    <source>
        <dbReference type="Proteomes" id="UP001152797"/>
    </source>
</evidence>
<sequence length="1082" mass="118313">MFSCLTHLTQPFALQILPPRSQRPVYQHRRLPDSYRNPTLHRLLRFVQWTRHSEGPPQANRRCRWHDFLRGPRWDDFGGTYSGSGLYHVTCGAWRSVASISCGTSWVNTCQLDAMHGQAVSTTISSYFMEFRVALARDVCRFAPVITRMAGNTAELFKIGSWSDWQYRLSDAPIYCPEGKILTDLDASTEHMRYSCGSVAGLGSCSEGFTAQADVKDWSTYANLGTLSIVCPQDALLNGFHFEFSEGGRWIRFRYTCCHAAGAPMALIPVQPGPASSIEGLYCPVGKDASGRPMYDQTFESPTVLTSSMVSLTAWACDCCQCANDKTTIDVGRYGTVAAGNSFGVTGWCGKCVLYCDGVKADEYALWGSSDSGRAFPSQCTGAISVEIHGGGHCGGCEVKGSGLMINPWPKQPSLLDTGSESHTAPQRLSFDPNAGKWCLAGTCTEVDGRVQPIGLSSQSFDIAAVSDFDGVFQGKGVPKQGGGNAAALKARLRAIKTPKRPKAPKVPKLETFTPEEPTFAAECMDYNRLWASIQESYKDADGTVTPHTNQLKAEPVYDLSETNPCEVAAAVSGTRGKIGGGDGRSTPEKMPYTELDGCAARVITRDLELAKRERDSEIFHTIFDIADESMDLVCDAPPNIETAPMGVGAEFQAEDWCTDGFNLAHAMVLMASYHGGIGFANSIYEVENEDNQDCDPLQAGLDRLFCDIHCVRDAVVRGDRAILRNLKAATEVTNNNMKKMVEWSVAANRAETGWLAAKLDTTEDRLSIRIQMVQDALATSNTAALQEAKEVSGSMLEELAGFADAASLNAVSRHTANEALEEYLRSAELSGGPNISRASAALQQLEMLHAKMSSAGSASRMHTLGQQFQREAANLQVLAKKQLQILGVYKERGNLTSHAVRTWQEETHAIERRNALVQVDRIWWELRSTLDNYLEVAELQVKAFMDSLTAIESYEHCSANLGQVQKSYAQTLKARDSGHFVLRETWRDSVNLIGELASVIVDGEIFQIFVDTEGCHSALVTQTMKQVRFAVRSLSLLSHRFEVGGLPKPDGTSLLQSLRRIRKSFKAAKAGCDNGKDVAGK</sequence>
<reference evidence="2 3" key="2">
    <citation type="submission" date="2024-05" db="EMBL/GenBank/DDBJ databases">
        <authorList>
            <person name="Chen Y."/>
            <person name="Shah S."/>
            <person name="Dougan E. K."/>
            <person name="Thang M."/>
            <person name="Chan C."/>
        </authorList>
    </citation>
    <scope>NUCLEOTIDE SEQUENCE [LARGE SCALE GENOMIC DNA]</scope>
</reference>
<dbReference type="Proteomes" id="UP001152797">
    <property type="component" value="Unassembled WGS sequence"/>
</dbReference>
<dbReference type="OrthoDB" id="10497939at2759"/>
<proteinExistence type="predicted"/>
<comment type="caution">
    <text evidence="1">The sequence shown here is derived from an EMBL/GenBank/DDBJ whole genome shotgun (WGS) entry which is preliminary data.</text>
</comment>
<accession>A0A9P1DD49</accession>